<evidence type="ECO:0000256" key="3">
    <source>
        <dbReference type="ARBA" id="ARBA00023002"/>
    </source>
</evidence>
<dbReference type="SUPFAM" id="SSF50022">
    <property type="entry name" value="ISP domain"/>
    <property type="match status" value="1"/>
</dbReference>
<dbReference type="InterPro" id="IPR017941">
    <property type="entry name" value="Rieske_2Fe-2S"/>
</dbReference>
<evidence type="ECO:0000256" key="5">
    <source>
        <dbReference type="ARBA" id="ARBA00023014"/>
    </source>
</evidence>
<reference evidence="7 8" key="1">
    <citation type="submission" date="2021-11" db="EMBL/GenBank/DDBJ databases">
        <authorList>
            <person name="Oh E.-T."/>
            <person name="Kim S.-B."/>
        </authorList>
    </citation>
    <scope>NUCLEOTIDE SEQUENCE [LARGE SCALE GENOMIC DNA]</scope>
    <source>
        <strain evidence="7 8">MMS20-SJTR3</strain>
    </source>
</reference>
<dbReference type="InterPro" id="IPR021028">
    <property type="entry name" value="Homotrim_ring_OHase_catalytic"/>
</dbReference>
<evidence type="ECO:0000256" key="2">
    <source>
        <dbReference type="ARBA" id="ARBA00022723"/>
    </source>
</evidence>
<dbReference type="PANTHER" id="PTHR21266:SF60">
    <property type="entry name" value="3-KETOSTEROID-9-ALPHA-MONOOXYGENASE, OXYGENASE COMPONENT"/>
    <property type="match status" value="1"/>
</dbReference>
<dbReference type="Gene3D" id="2.20.25.680">
    <property type="match status" value="1"/>
</dbReference>
<sequence>MARDHASGFDNGRGVSARLALTGLVNGAVLTTSPQPVISSRREIMSDPTIIRRRTVSSGNSGASTQYQPYKDAAWGFVNHWYPALFSHELVEDQVEGVQICGIPIVLRRANGKVHALKDQCLHRGVRLSEKPTCFNKKTISCWYHGFTFDLESGRLATIVANPEDKLIGTVGITSYPVHEVAGMIFVFVRDDDFPLADVPPLEQDLPVRFPKHSDRYPHPLWPAVPSLLDENAVAMGIHRIGFTNWRIACENGIDNAHLLLHKDNSIIHAMEWVLPLGLLPSGEDCVEVLEDPEGPKGMLQWLGTDKWQPVLENKELGLKVPGLVGRPYRTSIVLPGLVAVENWPGEHMAQLEWFVPITDDTHEYWEVIVRVCNTPEELAAHKYRYERVYEPLALHGFNDCDIYARESMEDFYGDGTGWENEKMVATDISAVTWRKVASRWNRGIAKPGRGVPGARKDSSLRFKRAADGKRISYKTEQIED</sequence>
<keyword evidence="2" id="KW-0479">Metal-binding</keyword>
<evidence type="ECO:0000256" key="4">
    <source>
        <dbReference type="ARBA" id="ARBA00023004"/>
    </source>
</evidence>
<feature type="domain" description="Rieske" evidence="6">
    <location>
        <begin position="81"/>
        <end position="187"/>
    </location>
</feature>
<dbReference type="Gene3D" id="3.90.380.10">
    <property type="entry name" value="Naphthalene 1,2-dioxygenase Alpha Subunit, Chain A, domain 1"/>
    <property type="match status" value="1"/>
</dbReference>
<dbReference type="Gene3D" id="2.20.25.10">
    <property type="match status" value="1"/>
</dbReference>
<dbReference type="Proteomes" id="UP001431019">
    <property type="component" value="Unassembled WGS sequence"/>
</dbReference>
<proteinExistence type="predicted"/>
<dbReference type="InterPro" id="IPR036922">
    <property type="entry name" value="Rieske_2Fe-2S_sf"/>
</dbReference>
<comment type="caution">
    <text evidence="7">The sequence shown here is derived from an EMBL/GenBank/DDBJ whole genome shotgun (WGS) entry which is preliminary data.</text>
</comment>
<dbReference type="CDD" id="cd08878">
    <property type="entry name" value="RHO_alpha_C_DMO-like"/>
    <property type="match status" value="1"/>
</dbReference>
<keyword evidence="8" id="KW-1185">Reference proteome</keyword>
<keyword evidence="1" id="KW-0001">2Fe-2S</keyword>
<name>A0ABS8JSK4_9BURK</name>
<evidence type="ECO:0000256" key="1">
    <source>
        <dbReference type="ARBA" id="ARBA00022714"/>
    </source>
</evidence>
<dbReference type="Pfam" id="PF00355">
    <property type="entry name" value="Rieske"/>
    <property type="match status" value="1"/>
</dbReference>
<evidence type="ECO:0000313" key="8">
    <source>
        <dbReference type="Proteomes" id="UP001431019"/>
    </source>
</evidence>
<dbReference type="RefSeq" id="WP_230509112.1">
    <property type="nucleotide sequence ID" value="NZ_JAJITD010000004.1"/>
</dbReference>
<gene>
    <name evidence="7" type="ORF">LJ656_09770</name>
</gene>
<dbReference type="PANTHER" id="PTHR21266">
    <property type="entry name" value="IRON-SULFUR DOMAIN CONTAINING PROTEIN"/>
    <property type="match status" value="1"/>
</dbReference>
<organism evidence="7 8">
    <name type="scientific">Paraburkholderia sejongensis</name>
    <dbReference type="NCBI Taxonomy" id="2886946"/>
    <lineage>
        <taxon>Bacteria</taxon>
        <taxon>Pseudomonadati</taxon>
        <taxon>Pseudomonadota</taxon>
        <taxon>Betaproteobacteria</taxon>
        <taxon>Burkholderiales</taxon>
        <taxon>Burkholderiaceae</taxon>
        <taxon>Paraburkholderia</taxon>
    </lineage>
</organism>
<dbReference type="SUPFAM" id="SSF55961">
    <property type="entry name" value="Bet v1-like"/>
    <property type="match status" value="1"/>
</dbReference>
<dbReference type="PROSITE" id="PS51296">
    <property type="entry name" value="RIESKE"/>
    <property type="match status" value="1"/>
</dbReference>
<protein>
    <submittedName>
        <fullName evidence="7">Rieske 2Fe-2S domain-containing protein</fullName>
    </submittedName>
</protein>
<dbReference type="Pfam" id="PF11723">
    <property type="entry name" value="Aromatic_hydrox"/>
    <property type="match status" value="1"/>
</dbReference>
<keyword evidence="3" id="KW-0560">Oxidoreductase</keyword>
<evidence type="ECO:0000313" key="7">
    <source>
        <dbReference type="EMBL" id="MCC8392876.1"/>
    </source>
</evidence>
<dbReference type="InterPro" id="IPR050584">
    <property type="entry name" value="Cholesterol_7-desaturase"/>
</dbReference>
<keyword evidence="4" id="KW-0408">Iron</keyword>
<evidence type="ECO:0000259" key="6">
    <source>
        <dbReference type="PROSITE" id="PS51296"/>
    </source>
</evidence>
<keyword evidence="5" id="KW-0411">Iron-sulfur</keyword>
<dbReference type="EMBL" id="JAJITD010000004">
    <property type="protein sequence ID" value="MCC8392876.1"/>
    <property type="molecule type" value="Genomic_DNA"/>
</dbReference>
<accession>A0ABS8JSK4</accession>